<evidence type="ECO:0000256" key="2">
    <source>
        <dbReference type="SAM" id="MobiDB-lite"/>
    </source>
</evidence>
<evidence type="ECO:0000313" key="6">
    <source>
        <dbReference type="Proteomes" id="UP000252345"/>
    </source>
</evidence>
<dbReference type="InterPro" id="IPR050922">
    <property type="entry name" value="LytR/CpsA/Psr_CW_biosynth"/>
</dbReference>
<comment type="caution">
    <text evidence="5">The sequence shown here is derived from an EMBL/GenBank/DDBJ whole genome shotgun (WGS) entry which is preliminary data.</text>
</comment>
<dbReference type="Proteomes" id="UP000252345">
    <property type="component" value="Unassembled WGS sequence"/>
</dbReference>
<sequence length="488" mass="51954">MPVAEPWLLGRHKDRRGDQEGVNVTSHKENTHDLPNIKGRASSGPKHSLGFRVSHRVRRGIAMGLCAVVAFVGTFVAAAAAEILGSINVVPSIKAAKPGSGNPKPEDIYKGRTLNVLILGQDTRAGAGNAAIGGNDPDDAENHQSDTAMVAQIAADRSYINLVPIPRDSMVNAPACTTSNGGTIPARRHVMFNSIFATGYQQGGDVASAASCTLTAVNALTGLDIQQFVVADFNGMKDMIDALGGVDICIPNDTWDGYTGLRVKRGLQHLDGTQATQYARMRHGSGSDGSDIMRTTRQQYLVKSLMNEAHSKEVYSNFSKMFQLAKTSLSALQLSEGLGNLMTLYGLADSLKNIDASHIYSRTLPVTPDVNDSNRVVWTSDATEVWETLKAEKPLTNEAMDKEDESTTGPQTPQAQADQQAAPQSSPSQQAPDPRTGLISKDGQLIDPVTGGIVDPDDGSIRDAATGQYIGIADRYLSVTVCAVPAQK</sequence>
<feature type="compositionally biased region" description="Low complexity" evidence="2">
    <location>
        <begin position="413"/>
        <end position="434"/>
    </location>
</feature>
<dbReference type="Pfam" id="PF03816">
    <property type="entry name" value="LytR_cpsA_psr"/>
    <property type="match status" value="1"/>
</dbReference>
<dbReference type="NCBIfam" id="TIGR00350">
    <property type="entry name" value="lytR_cpsA_psr"/>
    <property type="match status" value="1"/>
</dbReference>
<feature type="transmembrane region" description="Helical" evidence="3">
    <location>
        <begin position="61"/>
        <end position="81"/>
    </location>
</feature>
<keyword evidence="3" id="KW-0472">Membrane</keyword>
<proteinExistence type="inferred from homology"/>
<dbReference type="InterPro" id="IPR004474">
    <property type="entry name" value="LytR_CpsA_psr"/>
</dbReference>
<gene>
    <name evidence="5" type="ORF">CRD59_00730</name>
</gene>
<feature type="domain" description="Cell envelope-related transcriptional attenuator" evidence="4">
    <location>
        <begin position="145"/>
        <end position="310"/>
    </location>
</feature>
<protein>
    <submittedName>
        <fullName evidence="5">Transcriptional regulator</fullName>
    </submittedName>
</protein>
<dbReference type="Gene3D" id="3.40.630.190">
    <property type="entry name" value="LCP protein"/>
    <property type="match status" value="1"/>
</dbReference>
<keyword evidence="6" id="KW-1185">Reference proteome</keyword>
<organism evidence="5 6">
    <name type="scientific">Bifidobacterium xylocopae</name>
    <dbReference type="NCBI Taxonomy" id="2493119"/>
    <lineage>
        <taxon>Bacteria</taxon>
        <taxon>Bacillati</taxon>
        <taxon>Actinomycetota</taxon>
        <taxon>Actinomycetes</taxon>
        <taxon>Bifidobacteriales</taxon>
        <taxon>Bifidobacteriaceae</taxon>
        <taxon>Bifidobacterium</taxon>
    </lineage>
</organism>
<comment type="similarity">
    <text evidence="1">Belongs to the LytR/CpsA/Psr (LCP) family.</text>
</comment>
<name>A0A366KE88_9BIFI</name>
<evidence type="ECO:0000256" key="3">
    <source>
        <dbReference type="SAM" id="Phobius"/>
    </source>
</evidence>
<evidence type="ECO:0000313" key="5">
    <source>
        <dbReference type="EMBL" id="RBQ00021.1"/>
    </source>
</evidence>
<feature type="region of interest" description="Disordered" evidence="2">
    <location>
        <begin position="1"/>
        <end position="46"/>
    </location>
</feature>
<dbReference type="EMBL" id="PDCH01000001">
    <property type="protein sequence ID" value="RBQ00021.1"/>
    <property type="molecule type" value="Genomic_DNA"/>
</dbReference>
<dbReference type="OrthoDB" id="9782542at2"/>
<keyword evidence="3" id="KW-0812">Transmembrane</keyword>
<feature type="region of interest" description="Disordered" evidence="2">
    <location>
        <begin position="389"/>
        <end position="463"/>
    </location>
</feature>
<accession>A0A366KE88</accession>
<evidence type="ECO:0000259" key="4">
    <source>
        <dbReference type="Pfam" id="PF03816"/>
    </source>
</evidence>
<keyword evidence="3" id="KW-1133">Transmembrane helix</keyword>
<dbReference type="AlphaFoldDB" id="A0A366KE88"/>
<dbReference type="PANTHER" id="PTHR33392">
    <property type="entry name" value="POLYISOPRENYL-TEICHOIC ACID--PEPTIDOGLYCAN TEICHOIC ACID TRANSFERASE TAGU"/>
    <property type="match status" value="1"/>
</dbReference>
<reference evidence="5 6" key="1">
    <citation type="submission" date="2017-10" db="EMBL/GenBank/DDBJ databases">
        <title>Bifidobacterium xylocopum sp. nov. and Bifidobacterium aemilianum sp. nov., from the carpenter bee (Xylocopa violacea) digestive tract.</title>
        <authorList>
            <person name="Alberoni D."/>
            <person name="Baffoni L."/>
            <person name="Di Gioia D."/>
            <person name="Gaggia F."/>
            <person name="Biavati B."/>
        </authorList>
    </citation>
    <scope>NUCLEOTIDE SEQUENCE [LARGE SCALE GENOMIC DNA]</scope>
    <source>
        <strain evidence="5 6">XV2</strain>
    </source>
</reference>
<dbReference type="PANTHER" id="PTHR33392:SF6">
    <property type="entry name" value="POLYISOPRENYL-TEICHOIC ACID--PEPTIDOGLYCAN TEICHOIC ACID TRANSFERASE TAGU"/>
    <property type="match status" value="1"/>
</dbReference>
<evidence type="ECO:0000256" key="1">
    <source>
        <dbReference type="ARBA" id="ARBA00006068"/>
    </source>
</evidence>